<dbReference type="Proteomes" id="UP001145114">
    <property type="component" value="Unassembled WGS sequence"/>
</dbReference>
<proteinExistence type="predicted"/>
<sequence>MSLQELELREEVARLEALKGKLQQLQESFNYFLHATKPDVPVPIPWPDLLGKFNLLGAKYLNLKQDINERYQEALRSTVITPHKRLSADQDYPILSVLLRTKLTPEIEAEEERIRKLAEEQLSTAPRSGLLAYSPAEAKAWSDKVELHETLIESIKEALQTNYQQHLARMKRKQPDTPNGPEKDTAERPAISDEGSALAEKEEAGPASRPVQEHGGVEEEEAEGPSLESILAFMYTGDASV</sequence>
<gene>
    <name evidence="1" type="ORF">EV182_002485</name>
</gene>
<accession>A0ACC1HZB6</accession>
<organism evidence="1 2">
    <name type="scientific">Spiromyces aspiralis</name>
    <dbReference type="NCBI Taxonomy" id="68401"/>
    <lineage>
        <taxon>Eukaryota</taxon>
        <taxon>Fungi</taxon>
        <taxon>Fungi incertae sedis</taxon>
        <taxon>Zoopagomycota</taxon>
        <taxon>Kickxellomycotina</taxon>
        <taxon>Kickxellomycetes</taxon>
        <taxon>Kickxellales</taxon>
        <taxon>Kickxellaceae</taxon>
        <taxon>Spiromyces</taxon>
    </lineage>
</organism>
<protein>
    <submittedName>
        <fullName evidence="1">Uncharacterized protein</fullName>
    </submittedName>
</protein>
<comment type="caution">
    <text evidence="1">The sequence shown here is derived from an EMBL/GenBank/DDBJ whole genome shotgun (WGS) entry which is preliminary data.</text>
</comment>
<reference evidence="1" key="1">
    <citation type="submission" date="2022-06" db="EMBL/GenBank/DDBJ databases">
        <title>Phylogenomic reconstructions and comparative analyses of Kickxellomycotina fungi.</title>
        <authorList>
            <person name="Reynolds N.K."/>
            <person name="Stajich J.E."/>
            <person name="Barry K."/>
            <person name="Grigoriev I.V."/>
            <person name="Crous P."/>
            <person name="Smith M.E."/>
        </authorList>
    </citation>
    <scope>NUCLEOTIDE SEQUENCE</scope>
    <source>
        <strain evidence="1">RSA 2271</strain>
    </source>
</reference>
<keyword evidence="2" id="KW-1185">Reference proteome</keyword>
<dbReference type="EMBL" id="JAMZIH010000517">
    <property type="protein sequence ID" value="KAJ1679224.1"/>
    <property type="molecule type" value="Genomic_DNA"/>
</dbReference>
<evidence type="ECO:0000313" key="1">
    <source>
        <dbReference type="EMBL" id="KAJ1679224.1"/>
    </source>
</evidence>
<name>A0ACC1HZB6_9FUNG</name>
<evidence type="ECO:0000313" key="2">
    <source>
        <dbReference type="Proteomes" id="UP001145114"/>
    </source>
</evidence>